<feature type="domain" description="GST N-terminal" evidence="1">
    <location>
        <begin position="7"/>
        <end position="83"/>
    </location>
</feature>
<evidence type="ECO:0000259" key="1">
    <source>
        <dbReference type="PROSITE" id="PS50404"/>
    </source>
</evidence>
<dbReference type="PROSITE" id="PS50404">
    <property type="entry name" value="GST_NTER"/>
    <property type="match status" value="1"/>
</dbReference>
<feature type="domain" description="GST C-terminal" evidence="2">
    <location>
        <begin position="88"/>
        <end position="230"/>
    </location>
</feature>
<reference evidence="3 4" key="1">
    <citation type="submission" date="2018-10" db="EMBL/GenBank/DDBJ databases">
        <title>Comparative analysis of microorganisms from saline springs in Andes Mountain Range, Colombia.</title>
        <authorList>
            <person name="Rubin E."/>
        </authorList>
    </citation>
    <scope>NUCLEOTIDE SEQUENCE [LARGE SCALE GENOMIC DNA]</scope>
    <source>
        <strain evidence="3 4">USBA 36</strain>
    </source>
</reference>
<dbReference type="Pfam" id="PF13417">
    <property type="entry name" value="GST_N_3"/>
    <property type="match status" value="1"/>
</dbReference>
<evidence type="ECO:0000313" key="3">
    <source>
        <dbReference type="EMBL" id="RKQ68361.1"/>
    </source>
</evidence>
<dbReference type="InterPro" id="IPR036282">
    <property type="entry name" value="Glutathione-S-Trfase_C_sf"/>
</dbReference>
<accession>A0A420WBH8</accession>
<dbReference type="SUPFAM" id="SSF47616">
    <property type="entry name" value="GST C-terminal domain-like"/>
    <property type="match status" value="1"/>
</dbReference>
<keyword evidence="3" id="KW-0808">Transferase</keyword>
<name>A0A420WBH8_9PROT</name>
<dbReference type="GO" id="GO:0016740">
    <property type="term" value="F:transferase activity"/>
    <property type="evidence" value="ECO:0007669"/>
    <property type="project" value="UniProtKB-KW"/>
</dbReference>
<sequence>MTIRFYDLVGTDQRRMSPYGWRVRMALAHKGLDSEWVPVRFTDKEIIGFSGQKLVPVLVDGDTTIHDSWAIVNHLEAAYPDRPSIFGDSGGKALAEFVMHWTNTQVHPHLIKLIVGDVFRIVLPEDQPYFRESREKRFGMTLEAFTDQSPERLAAFRAALEPMRLCLASRPYLAGAAPSYADYALFGSLQWARCGSPLKLLDSSDPLYGWRQRLLESFDGMPGKAVGFAA</sequence>
<dbReference type="Proteomes" id="UP000277424">
    <property type="component" value="Unassembled WGS sequence"/>
</dbReference>
<dbReference type="PANTHER" id="PTHR44051">
    <property type="entry name" value="GLUTATHIONE S-TRANSFERASE-RELATED"/>
    <property type="match status" value="1"/>
</dbReference>
<dbReference type="InterPro" id="IPR004045">
    <property type="entry name" value="Glutathione_S-Trfase_N"/>
</dbReference>
<dbReference type="InterPro" id="IPR036249">
    <property type="entry name" value="Thioredoxin-like_sf"/>
</dbReference>
<dbReference type="RefSeq" id="WP_121220970.1">
    <property type="nucleotide sequence ID" value="NZ_RBIG01000003.1"/>
</dbReference>
<dbReference type="PANTHER" id="PTHR44051:SF8">
    <property type="entry name" value="GLUTATHIONE S-TRANSFERASE GSTA"/>
    <property type="match status" value="1"/>
</dbReference>
<proteinExistence type="predicted"/>
<dbReference type="SFLD" id="SFLDS00019">
    <property type="entry name" value="Glutathione_Transferase_(cytos"/>
    <property type="match status" value="1"/>
</dbReference>
<organism evidence="3 4">
    <name type="scientific">Oceanibaculum indicum</name>
    <dbReference type="NCBI Taxonomy" id="526216"/>
    <lineage>
        <taxon>Bacteria</taxon>
        <taxon>Pseudomonadati</taxon>
        <taxon>Pseudomonadota</taxon>
        <taxon>Alphaproteobacteria</taxon>
        <taxon>Rhodospirillales</taxon>
        <taxon>Oceanibaculaceae</taxon>
        <taxon>Oceanibaculum</taxon>
    </lineage>
</organism>
<gene>
    <name evidence="3" type="ORF">BCL74_2840</name>
</gene>
<comment type="caution">
    <text evidence="3">The sequence shown here is derived from an EMBL/GenBank/DDBJ whole genome shotgun (WGS) entry which is preliminary data.</text>
</comment>
<dbReference type="Gene3D" id="1.20.1050.10">
    <property type="match status" value="1"/>
</dbReference>
<evidence type="ECO:0000313" key="4">
    <source>
        <dbReference type="Proteomes" id="UP000277424"/>
    </source>
</evidence>
<protein>
    <submittedName>
        <fullName evidence="3">Glutathione S-transferase</fullName>
    </submittedName>
</protein>
<dbReference type="EMBL" id="RBIG01000003">
    <property type="protein sequence ID" value="RKQ68361.1"/>
    <property type="molecule type" value="Genomic_DNA"/>
</dbReference>
<evidence type="ECO:0000259" key="2">
    <source>
        <dbReference type="PROSITE" id="PS50405"/>
    </source>
</evidence>
<dbReference type="AlphaFoldDB" id="A0A420WBH8"/>
<dbReference type="PROSITE" id="PS50405">
    <property type="entry name" value="GST_CTER"/>
    <property type="match status" value="1"/>
</dbReference>
<dbReference type="InterPro" id="IPR010987">
    <property type="entry name" value="Glutathione-S-Trfase_C-like"/>
</dbReference>
<dbReference type="InterPro" id="IPR054416">
    <property type="entry name" value="GST_UstS-like_C"/>
</dbReference>
<dbReference type="Gene3D" id="3.40.30.10">
    <property type="entry name" value="Glutaredoxin"/>
    <property type="match status" value="1"/>
</dbReference>
<dbReference type="InterPro" id="IPR040079">
    <property type="entry name" value="Glutathione_S-Trfase"/>
</dbReference>
<dbReference type="Pfam" id="PF22041">
    <property type="entry name" value="GST_C_7"/>
    <property type="match status" value="1"/>
</dbReference>
<dbReference type="OrthoDB" id="508035at2"/>
<dbReference type="SUPFAM" id="SSF52833">
    <property type="entry name" value="Thioredoxin-like"/>
    <property type="match status" value="1"/>
</dbReference>